<dbReference type="RefSeq" id="WP_379672465.1">
    <property type="nucleotide sequence ID" value="NZ_JBHUCJ010000155.1"/>
</dbReference>
<feature type="transmembrane region" description="Helical" evidence="1">
    <location>
        <begin position="12"/>
        <end position="32"/>
    </location>
</feature>
<evidence type="ECO:0000313" key="3">
    <source>
        <dbReference type="EMBL" id="MFD3227162.1"/>
    </source>
</evidence>
<evidence type="ECO:0000259" key="2">
    <source>
        <dbReference type="Pfam" id="PF21523"/>
    </source>
</evidence>
<dbReference type="InterPro" id="IPR048345">
    <property type="entry name" value="ParM_C"/>
</dbReference>
<reference evidence="3 4" key="1">
    <citation type="submission" date="2024-09" db="EMBL/GenBank/DDBJ databases">
        <title>Genomes of Rahnella.</title>
        <authorList>
            <person name="Mnguni F.C."/>
            <person name="Shin G.Y."/>
            <person name="Coutinho T."/>
        </authorList>
    </citation>
    <scope>NUCLEOTIDE SEQUENCE [LARGE SCALE GENOMIC DNA]</scope>
    <source>
        <strain evidence="3 4">20WA0057</strain>
    </source>
</reference>
<keyword evidence="1" id="KW-1133">Transmembrane helix</keyword>
<dbReference type="Pfam" id="PF21523">
    <property type="entry name" value="ParM_N"/>
    <property type="match status" value="1"/>
</dbReference>
<evidence type="ECO:0000256" key="1">
    <source>
        <dbReference type="SAM" id="Phobius"/>
    </source>
</evidence>
<gene>
    <name evidence="3" type="ORF">ACFPK4_26900</name>
</gene>
<feature type="domain" description="Plasmid segregation protein ParM C-terminal" evidence="2">
    <location>
        <begin position="15"/>
        <end position="58"/>
    </location>
</feature>
<protein>
    <recommendedName>
        <fullName evidence="2">Plasmid segregation protein ParM C-terminal domain-containing protein</fullName>
    </recommendedName>
</protein>
<dbReference type="EMBL" id="JBHUCJ010000155">
    <property type="protein sequence ID" value="MFD3227162.1"/>
    <property type="molecule type" value="Genomic_DNA"/>
</dbReference>
<keyword evidence="1" id="KW-0472">Membrane</keyword>
<sequence>MKKSRFTEEQIVFALNLVWLVGGGVPLIEVAVRRAWKLTPKRIVVVNEPQTALVRELVLL</sequence>
<keyword evidence="1" id="KW-0812">Transmembrane</keyword>
<dbReference type="Proteomes" id="UP001598201">
    <property type="component" value="Unassembled WGS sequence"/>
</dbReference>
<comment type="caution">
    <text evidence="3">The sequence shown here is derived from an EMBL/GenBank/DDBJ whole genome shotgun (WGS) entry which is preliminary data.</text>
</comment>
<name>A0ABW6CGX7_RAHSY</name>
<accession>A0ABW6CGX7</accession>
<proteinExistence type="predicted"/>
<organism evidence="3 4">
    <name type="scientific">Rahnella sp. (strain Y9602)</name>
    <dbReference type="NCBI Taxonomy" id="2703885"/>
    <lineage>
        <taxon>Bacteria</taxon>
        <taxon>Pseudomonadati</taxon>
        <taxon>Pseudomonadota</taxon>
        <taxon>Gammaproteobacteria</taxon>
        <taxon>Enterobacterales</taxon>
        <taxon>Yersiniaceae</taxon>
        <taxon>Rahnella</taxon>
    </lineage>
</organism>
<evidence type="ECO:0000313" key="4">
    <source>
        <dbReference type="Proteomes" id="UP001598201"/>
    </source>
</evidence>
<keyword evidence="4" id="KW-1185">Reference proteome</keyword>